<feature type="region of interest" description="Disordered" evidence="1">
    <location>
        <begin position="57"/>
        <end position="98"/>
    </location>
</feature>
<proteinExistence type="predicted"/>
<name>A0AAJ6Z202_PAPXU</name>
<reference evidence="2" key="1">
    <citation type="submission" date="2025-08" db="UniProtKB">
        <authorList>
            <consortium name="RefSeq"/>
        </authorList>
    </citation>
    <scope>IDENTIFICATION</scope>
</reference>
<dbReference type="GeneID" id="106114647"/>
<dbReference type="RefSeq" id="XP_013163378.1">
    <property type="nucleotide sequence ID" value="XM_013307924.1"/>
</dbReference>
<feature type="compositionally biased region" description="Basic residues" evidence="1">
    <location>
        <begin position="72"/>
        <end position="82"/>
    </location>
</feature>
<dbReference type="KEGG" id="pxu:106114647"/>
<sequence length="231" mass="27131">MKERKPRLLYIDNPEVLEEYKNNLRGFLPWSSSDSSDYSYSDEDRILTDELSSQRKFDIVGPSRDKNADKHSHNRSRHKNHGNKGSNDPELRNAKNIHQKGRFKIARDKRIPQIIEGKRPKIEKKEDKRLKISDENLDASNLKFDKKEKIAANVVLKEFAKDRDIPSRPKYTEKKYPRGDLWDKGMDDDEYIRKRPADQDFNPNKHGGRISQSLGRTFIPYIATKTVYEDD</sequence>
<dbReference type="AlphaFoldDB" id="A0AAJ6Z202"/>
<evidence type="ECO:0000313" key="2">
    <source>
        <dbReference type="RefSeq" id="XP_013163378.1"/>
    </source>
</evidence>
<accession>A0AAJ6Z202</accession>
<dbReference type="Proteomes" id="UP000694872">
    <property type="component" value="Unplaced"/>
</dbReference>
<gene>
    <name evidence="2" type="primary">LOC106114647</name>
</gene>
<evidence type="ECO:0000256" key="1">
    <source>
        <dbReference type="SAM" id="MobiDB-lite"/>
    </source>
</evidence>
<organism evidence="2">
    <name type="scientific">Papilio xuthus</name>
    <name type="common">Asian swallowtail butterfly</name>
    <dbReference type="NCBI Taxonomy" id="66420"/>
    <lineage>
        <taxon>Eukaryota</taxon>
        <taxon>Metazoa</taxon>
        <taxon>Ecdysozoa</taxon>
        <taxon>Arthropoda</taxon>
        <taxon>Hexapoda</taxon>
        <taxon>Insecta</taxon>
        <taxon>Pterygota</taxon>
        <taxon>Neoptera</taxon>
        <taxon>Endopterygota</taxon>
        <taxon>Lepidoptera</taxon>
        <taxon>Glossata</taxon>
        <taxon>Ditrysia</taxon>
        <taxon>Papilionoidea</taxon>
        <taxon>Papilionidae</taxon>
        <taxon>Papilioninae</taxon>
        <taxon>Papilio</taxon>
    </lineage>
</organism>
<feature type="compositionally biased region" description="Basic and acidic residues" evidence="1">
    <location>
        <begin position="57"/>
        <end position="71"/>
    </location>
</feature>
<protein>
    <submittedName>
        <fullName evidence="2">Uncharacterized protein LOC106114647</fullName>
    </submittedName>
</protein>